<dbReference type="InterPro" id="IPR011055">
    <property type="entry name" value="Dup_hybrid_motif"/>
</dbReference>
<dbReference type="EMBL" id="JACJLA010000005">
    <property type="protein sequence ID" value="MBM6912502.1"/>
    <property type="molecule type" value="Genomic_DNA"/>
</dbReference>
<evidence type="ECO:0000256" key="2">
    <source>
        <dbReference type="SAM" id="Coils"/>
    </source>
</evidence>
<evidence type="ECO:0000256" key="1">
    <source>
        <dbReference type="ARBA" id="ARBA00022729"/>
    </source>
</evidence>
<dbReference type="InterPro" id="IPR016047">
    <property type="entry name" value="M23ase_b-sheet_dom"/>
</dbReference>
<feature type="domain" description="Peptidoglycan hydrolase PcsB coiled-coil" evidence="5">
    <location>
        <begin position="101"/>
        <end position="173"/>
    </location>
</feature>
<protein>
    <submittedName>
        <fullName evidence="6">Peptidoglycan DD-metalloendopeptidase family protein</fullName>
    </submittedName>
</protein>
<proteinExistence type="predicted"/>
<evidence type="ECO:0000313" key="7">
    <source>
        <dbReference type="Proteomes" id="UP000707138"/>
    </source>
</evidence>
<dbReference type="Gene3D" id="2.70.70.10">
    <property type="entry name" value="Glucose Permease (Domain IIA)"/>
    <property type="match status" value="1"/>
</dbReference>
<accession>A0ABS2GF91</accession>
<dbReference type="PANTHER" id="PTHR21666:SF289">
    <property type="entry name" value="L-ALA--D-GLU ENDOPEPTIDASE"/>
    <property type="match status" value="1"/>
</dbReference>
<dbReference type="Proteomes" id="UP000707138">
    <property type="component" value="Unassembled WGS sequence"/>
</dbReference>
<evidence type="ECO:0000256" key="3">
    <source>
        <dbReference type="SAM" id="SignalP"/>
    </source>
</evidence>
<keyword evidence="1 3" id="KW-0732">Signal</keyword>
<feature type="chain" id="PRO_5046424417" evidence="3">
    <location>
        <begin position="29"/>
        <end position="401"/>
    </location>
</feature>
<dbReference type="CDD" id="cd12797">
    <property type="entry name" value="M23_peptidase"/>
    <property type="match status" value="1"/>
</dbReference>
<comment type="caution">
    <text evidence="6">The sequence shown here is derived from an EMBL/GenBank/DDBJ whole genome shotgun (WGS) entry which is preliminary data.</text>
</comment>
<dbReference type="Pfam" id="PF24568">
    <property type="entry name" value="CC_PcsB"/>
    <property type="match status" value="1"/>
</dbReference>
<dbReference type="Pfam" id="PF01551">
    <property type="entry name" value="Peptidase_M23"/>
    <property type="match status" value="1"/>
</dbReference>
<feature type="signal peptide" evidence="3">
    <location>
        <begin position="1"/>
        <end position="28"/>
    </location>
</feature>
<evidence type="ECO:0000259" key="5">
    <source>
        <dbReference type="Pfam" id="PF24568"/>
    </source>
</evidence>
<feature type="coiled-coil region" evidence="2">
    <location>
        <begin position="160"/>
        <end position="246"/>
    </location>
</feature>
<name>A0ABS2GF91_9FIRM</name>
<gene>
    <name evidence="6" type="ORF">H6A01_04060</name>
</gene>
<dbReference type="RefSeq" id="WP_205087631.1">
    <property type="nucleotide sequence ID" value="NZ_JACJLA010000005.1"/>
</dbReference>
<reference evidence="6 7" key="1">
    <citation type="journal article" date="2021" name="Sci. Rep.">
        <title>The distribution of antibiotic resistance genes in chicken gut microbiota commensals.</title>
        <authorList>
            <person name="Juricova H."/>
            <person name="Matiasovicova J."/>
            <person name="Kubasova T."/>
            <person name="Cejkova D."/>
            <person name="Rychlik I."/>
        </authorList>
    </citation>
    <scope>NUCLEOTIDE SEQUENCE [LARGE SCALE GENOMIC DNA]</scope>
    <source>
        <strain evidence="6 7">An537</strain>
    </source>
</reference>
<dbReference type="PANTHER" id="PTHR21666">
    <property type="entry name" value="PEPTIDASE-RELATED"/>
    <property type="match status" value="1"/>
</dbReference>
<feature type="domain" description="M23ase beta-sheet core" evidence="4">
    <location>
        <begin position="304"/>
        <end position="397"/>
    </location>
</feature>
<dbReference type="InterPro" id="IPR057309">
    <property type="entry name" value="PcsB_CC"/>
</dbReference>
<dbReference type="Gene3D" id="6.10.250.3150">
    <property type="match status" value="1"/>
</dbReference>
<dbReference type="SUPFAM" id="SSF51261">
    <property type="entry name" value="Duplicated hybrid motif"/>
    <property type="match status" value="1"/>
</dbReference>
<evidence type="ECO:0000313" key="6">
    <source>
        <dbReference type="EMBL" id="MBM6912502.1"/>
    </source>
</evidence>
<dbReference type="InterPro" id="IPR050570">
    <property type="entry name" value="Cell_wall_metabolism_enzyme"/>
</dbReference>
<keyword evidence="2" id="KW-0175">Coiled coil</keyword>
<feature type="coiled-coil region" evidence="2">
    <location>
        <begin position="51"/>
        <end position="111"/>
    </location>
</feature>
<evidence type="ECO:0000259" key="4">
    <source>
        <dbReference type="Pfam" id="PF01551"/>
    </source>
</evidence>
<organism evidence="6 7">
    <name type="scientific">Veillonella magna</name>
    <dbReference type="NCBI Taxonomy" id="464322"/>
    <lineage>
        <taxon>Bacteria</taxon>
        <taxon>Bacillati</taxon>
        <taxon>Bacillota</taxon>
        <taxon>Negativicutes</taxon>
        <taxon>Veillonellales</taxon>
        <taxon>Veillonellaceae</taxon>
        <taxon>Veillonella</taxon>
    </lineage>
</organism>
<sequence length="401" mass="43082">MLKQTKLSKAVAVMLCATFIGGFPLTYAEDEDLTNQLSGVEQQMGEQANKKANAEATIGSVNEQLRQIQVELDAAVNKLKSVQQQRLAVEKEIVKNEKQLAEAQARLKKREGIFSKRVRDIYINGRLSYLDVVIGAKDFSDFANRLEMLKRIIDADLKLIADIKAERETIEQQRAALEANKQKLVALEKEAQEEQAVIEKKKQERQVVLQRAMNDKAAAEEAYAELAAASANIKAMLQQREAERRAAAAAAAAAAQQQSSGGSSGGGGGGYVQGTGQLSWPVNGVITSPFGWRTHPIWGTSILHSGIDIGVDEGTPVHAADGGVVVLSGWISGYGYAVIIDHGNGISTLYGHNSELAVSEGQTVSKGSVIAYAGSTGNSTGPHVHFEVRQNGEPVDPMGYL</sequence>
<keyword evidence="7" id="KW-1185">Reference proteome</keyword>